<organism evidence="7">
    <name type="scientific">hydrothermal vent metagenome</name>
    <dbReference type="NCBI Taxonomy" id="652676"/>
    <lineage>
        <taxon>unclassified sequences</taxon>
        <taxon>metagenomes</taxon>
        <taxon>ecological metagenomes</taxon>
    </lineage>
</organism>
<proteinExistence type="predicted"/>
<feature type="transmembrane region" description="Helical" evidence="6">
    <location>
        <begin position="370"/>
        <end position="392"/>
    </location>
</feature>
<feature type="transmembrane region" description="Helical" evidence="6">
    <location>
        <begin position="7"/>
        <end position="29"/>
    </location>
</feature>
<accession>A0A3B1CY80</accession>
<dbReference type="Pfam" id="PF13520">
    <property type="entry name" value="AA_permease_2"/>
    <property type="match status" value="1"/>
</dbReference>
<feature type="transmembrane region" description="Helical" evidence="6">
    <location>
        <begin position="80"/>
        <end position="102"/>
    </location>
</feature>
<dbReference type="GO" id="GO:0005886">
    <property type="term" value="C:plasma membrane"/>
    <property type="evidence" value="ECO:0007669"/>
    <property type="project" value="UniProtKB-SubCell"/>
</dbReference>
<name>A0A3B1CY80_9ZZZZ</name>
<feature type="transmembrane region" description="Helical" evidence="6">
    <location>
        <begin position="314"/>
        <end position="334"/>
    </location>
</feature>
<keyword evidence="3 6" id="KW-0812">Transmembrane</keyword>
<reference evidence="7" key="1">
    <citation type="submission" date="2018-06" db="EMBL/GenBank/DDBJ databases">
        <authorList>
            <person name="Zhirakovskaya E."/>
        </authorList>
    </citation>
    <scope>NUCLEOTIDE SEQUENCE</scope>
</reference>
<dbReference type="InterPro" id="IPR050367">
    <property type="entry name" value="APC_superfamily"/>
</dbReference>
<dbReference type="Gene3D" id="1.20.1740.10">
    <property type="entry name" value="Amino acid/polyamine transporter I"/>
    <property type="match status" value="1"/>
</dbReference>
<evidence type="ECO:0000256" key="5">
    <source>
        <dbReference type="ARBA" id="ARBA00023136"/>
    </source>
</evidence>
<keyword evidence="5 6" id="KW-0472">Membrane</keyword>
<feature type="transmembrane region" description="Helical" evidence="6">
    <location>
        <begin position="108"/>
        <end position="137"/>
    </location>
</feature>
<comment type="subcellular location">
    <subcellularLocation>
        <location evidence="1">Cell membrane</location>
        <topology evidence="1">Multi-pass membrane protein</topology>
    </subcellularLocation>
</comment>
<feature type="transmembrane region" description="Helical" evidence="6">
    <location>
        <begin position="222"/>
        <end position="244"/>
    </location>
</feature>
<keyword evidence="4 6" id="KW-1133">Transmembrane helix</keyword>
<feature type="transmembrane region" description="Helical" evidence="6">
    <location>
        <begin position="264"/>
        <end position="293"/>
    </location>
</feature>
<evidence type="ECO:0000256" key="3">
    <source>
        <dbReference type="ARBA" id="ARBA00022692"/>
    </source>
</evidence>
<evidence type="ECO:0000256" key="4">
    <source>
        <dbReference type="ARBA" id="ARBA00022989"/>
    </source>
</evidence>
<evidence type="ECO:0000313" key="7">
    <source>
        <dbReference type="EMBL" id="VAX24235.1"/>
    </source>
</evidence>
<dbReference type="GO" id="GO:0022857">
    <property type="term" value="F:transmembrane transporter activity"/>
    <property type="evidence" value="ECO:0007669"/>
    <property type="project" value="InterPro"/>
</dbReference>
<dbReference type="AlphaFoldDB" id="A0A3B1CY80"/>
<gene>
    <name evidence="7" type="ORF">MNBD_IGNAVI01-2619</name>
</gene>
<feature type="transmembrane region" description="Helical" evidence="6">
    <location>
        <begin position="41"/>
        <end position="59"/>
    </location>
</feature>
<dbReference type="PANTHER" id="PTHR42770">
    <property type="entry name" value="AMINO ACID TRANSPORTER-RELATED"/>
    <property type="match status" value="1"/>
</dbReference>
<dbReference type="PANTHER" id="PTHR42770:SF11">
    <property type="entry name" value="INNER MEMBRANE TRANSPORT PROTEIN YBAT"/>
    <property type="match status" value="1"/>
</dbReference>
<feature type="transmembrane region" description="Helical" evidence="6">
    <location>
        <begin position="182"/>
        <end position="201"/>
    </location>
</feature>
<protein>
    <submittedName>
        <fullName evidence="7">Uncharacterized amino acid permease, GabP family</fullName>
    </submittedName>
</protein>
<feature type="transmembrane region" description="Helical" evidence="6">
    <location>
        <begin position="149"/>
        <end position="170"/>
    </location>
</feature>
<evidence type="ECO:0000256" key="2">
    <source>
        <dbReference type="ARBA" id="ARBA00022475"/>
    </source>
</evidence>
<dbReference type="InterPro" id="IPR002293">
    <property type="entry name" value="AA/rel_permease1"/>
</dbReference>
<evidence type="ECO:0000256" key="6">
    <source>
        <dbReference type="SAM" id="Phobius"/>
    </source>
</evidence>
<sequence length="437" mass="47518">MSKKITLIGAISMAVGTMVGASIFSIFGVGAEIAKQDLPETFILSAFYAFAVAYSYMKFGRKIVSNAGPIAYVLKSFGDTIITGSLSVLMWLSYVVSISLFAKGFAGYFIPLIGITSSPLSIGITVVFVISFFTVLNFFGSKAVGKAEFYIVLIKLLILGVFIVGGLFTIKPELIAPSFDSSHVSGMIHASVIFFLSYMGFGLVTNMSENMEEPQKNVPKAIIISIIIVSIIYVSVALAAVGNLPLKQLIASQENALAVAAQPFLGSFGFLLISIGALFSISSALNATLYGGANTAYSFAKEGELPEFFERKEWFGTNEGLYITAGLGMLFALLFDIGGVAAITSSVFTMIYVFVMISHLKLVKEVGGSAIIISFNLLLVSLVFLLLLYFQWVDQRTVFYGTIITFAASFVVEYLYRKVRAREFKKIHYHKSINKEE</sequence>
<dbReference type="EMBL" id="UOGD01000270">
    <property type="protein sequence ID" value="VAX24235.1"/>
    <property type="molecule type" value="Genomic_DNA"/>
</dbReference>
<dbReference type="PIRSF" id="PIRSF006060">
    <property type="entry name" value="AA_transporter"/>
    <property type="match status" value="1"/>
</dbReference>
<feature type="transmembrane region" description="Helical" evidence="6">
    <location>
        <begin position="340"/>
        <end position="358"/>
    </location>
</feature>
<feature type="transmembrane region" description="Helical" evidence="6">
    <location>
        <begin position="398"/>
        <end position="416"/>
    </location>
</feature>
<keyword evidence="2" id="KW-1003">Cell membrane</keyword>
<evidence type="ECO:0000256" key="1">
    <source>
        <dbReference type="ARBA" id="ARBA00004651"/>
    </source>
</evidence>